<dbReference type="Gene3D" id="3.40.50.1820">
    <property type="entry name" value="alpha/beta hydrolase"/>
    <property type="match status" value="1"/>
</dbReference>
<gene>
    <name evidence="1" type="ORF">CXX69_03725</name>
</gene>
<dbReference type="InterPro" id="IPR029058">
    <property type="entry name" value="AB_hydrolase_fold"/>
</dbReference>
<evidence type="ECO:0000313" key="1">
    <source>
        <dbReference type="EMBL" id="PXF21541.1"/>
    </source>
</evidence>
<evidence type="ECO:0008006" key="3">
    <source>
        <dbReference type="Google" id="ProtNLM"/>
    </source>
</evidence>
<reference evidence="1 2" key="1">
    <citation type="journal article" date="2015" name="Nat. Commun.">
        <title>Genomic and transcriptomic evidence for scavenging of diverse organic compounds by widespread deep-sea archaea.</title>
        <authorList>
            <person name="Li M."/>
            <person name="Baker B.J."/>
            <person name="Anantharaman K."/>
            <person name="Jain S."/>
            <person name="Breier J.A."/>
            <person name="Dick G.J."/>
        </authorList>
    </citation>
    <scope>NUCLEOTIDE SEQUENCE [LARGE SCALE GENOMIC DNA]</scope>
    <source>
        <strain evidence="1">Cayman_51_deep</strain>
    </source>
</reference>
<accession>A0A2V3HUX0</accession>
<sequence>MEELWSGAPELPLASAEELWIEVAKGVSVRVLRWTPDESSAASLSPVVVVPGWGSVFEGWRPLLTEWATRRPIVYIETREKKSARITRKVRREDFEMRHHGHDVAAVLAELEIDSGEVDWFSSSLGSTLLIDAYQSGVLAGRSSILLAPNPDFPFPLWARVLLNVPLPKFIHPALVRFAVWIVERRTKEEGQRIRYRRTLMSQDLERLLLSSRVNIRYSLPQDLSGATVPCAVMTATSDTLHDMDKVLDIVERLPNAVLIEVPSNQYAHEADVLVEIEEFQASVKNW</sequence>
<dbReference type="AlphaFoldDB" id="A0A2V3HUX0"/>
<protein>
    <recommendedName>
        <fullName evidence="3">Alpha/beta hydrolase</fullName>
    </recommendedName>
</protein>
<evidence type="ECO:0000313" key="2">
    <source>
        <dbReference type="Proteomes" id="UP000248161"/>
    </source>
</evidence>
<comment type="caution">
    <text evidence="1">The sequence shown here is derived from an EMBL/GenBank/DDBJ whole genome shotgun (WGS) entry which is preliminary data.</text>
</comment>
<proteinExistence type="predicted"/>
<dbReference type="Proteomes" id="UP000248161">
    <property type="component" value="Unassembled WGS sequence"/>
</dbReference>
<organism evidence="1 2">
    <name type="scientific">Candidatus Thalassarchaeum betae</name>
    <dbReference type="NCBI Taxonomy" id="2599289"/>
    <lineage>
        <taxon>Archaea</taxon>
        <taxon>Methanobacteriati</taxon>
        <taxon>Thermoplasmatota</taxon>
        <taxon>Candidatus Poseidoniia</taxon>
        <taxon>Candidatus Poseidoniales</taxon>
        <taxon>Candidatus Thalassarchaeaceae</taxon>
        <taxon>Candidatus Thalassarchaeum</taxon>
    </lineage>
</organism>
<dbReference type="EMBL" id="PSPG01000007">
    <property type="protein sequence ID" value="PXF21541.1"/>
    <property type="molecule type" value="Genomic_DNA"/>
</dbReference>
<dbReference type="SUPFAM" id="SSF53474">
    <property type="entry name" value="alpha/beta-Hydrolases"/>
    <property type="match status" value="1"/>
</dbReference>
<name>A0A2V3HUX0_9ARCH</name>